<dbReference type="EMBL" id="CP141615">
    <property type="protein sequence ID" value="WRP18206.1"/>
    <property type="molecule type" value="Genomic_DNA"/>
</dbReference>
<dbReference type="PANTHER" id="PTHR43386:SF1">
    <property type="entry name" value="D,D-DIPEPTIDE TRANSPORT SYSTEM PERMEASE PROTEIN DDPC-RELATED"/>
    <property type="match status" value="1"/>
</dbReference>
<proteinExistence type="inferred from homology"/>
<evidence type="ECO:0000313" key="9">
    <source>
        <dbReference type="EMBL" id="WRP18206.1"/>
    </source>
</evidence>
<feature type="transmembrane region" description="Helical" evidence="7">
    <location>
        <begin position="12"/>
        <end position="34"/>
    </location>
</feature>
<keyword evidence="6 7" id="KW-0472">Membrane</keyword>
<dbReference type="Proteomes" id="UP001332192">
    <property type="component" value="Chromosome"/>
</dbReference>
<evidence type="ECO:0000256" key="5">
    <source>
        <dbReference type="ARBA" id="ARBA00022989"/>
    </source>
</evidence>
<evidence type="ECO:0000256" key="1">
    <source>
        <dbReference type="ARBA" id="ARBA00004651"/>
    </source>
</evidence>
<dbReference type="PROSITE" id="PS50928">
    <property type="entry name" value="ABC_TM1"/>
    <property type="match status" value="1"/>
</dbReference>
<dbReference type="Pfam" id="PF00528">
    <property type="entry name" value="BPD_transp_1"/>
    <property type="match status" value="1"/>
</dbReference>
<evidence type="ECO:0000313" key="10">
    <source>
        <dbReference type="Proteomes" id="UP001332192"/>
    </source>
</evidence>
<feature type="domain" description="ABC transmembrane type-1" evidence="8">
    <location>
        <begin position="80"/>
        <end position="276"/>
    </location>
</feature>
<feature type="transmembrane region" description="Helical" evidence="7">
    <location>
        <begin position="122"/>
        <end position="140"/>
    </location>
</feature>
<name>A0ABZ1BZG3_9FIRM</name>
<organism evidence="9 10">
    <name type="scientific">Carboxydichorda subterranea</name>
    <dbReference type="NCBI Taxonomy" id="3109565"/>
    <lineage>
        <taxon>Bacteria</taxon>
        <taxon>Bacillati</taxon>
        <taxon>Bacillota</taxon>
        <taxon>Limnochordia</taxon>
        <taxon>Limnochordales</taxon>
        <taxon>Geochordaceae</taxon>
        <taxon>Carboxydichorda</taxon>
    </lineage>
</organism>
<keyword evidence="3" id="KW-1003">Cell membrane</keyword>
<keyword evidence="2 7" id="KW-0813">Transport</keyword>
<dbReference type="SUPFAM" id="SSF161098">
    <property type="entry name" value="MetI-like"/>
    <property type="match status" value="1"/>
</dbReference>
<reference evidence="9 10" key="1">
    <citation type="journal article" date="2024" name="Front. Microbiol.">
        <title>Novel thermophilic genera Geochorda gen. nov. and Carboxydochorda gen. nov. from the deep terrestrial subsurface reveal the ecophysiological diversity in the class Limnochordia.</title>
        <authorList>
            <person name="Karnachuk O.V."/>
            <person name="Lukina A.P."/>
            <person name="Avakyan M.R."/>
            <person name="Kadnikov V.V."/>
            <person name="Begmatov S."/>
            <person name="Beletsky A.V."/>
            <person name="Vlasova K.G."/>
            <person name="Novikov A.A."/>
            <person name="Shcherbakova V.A."/>
            <person name="Mardanov A.V."/>
            <person name="Ravin N.V."/>
        </authorList>
    </citation>
    <scope>NUCLEOTIDE SEQUENCE [LARGE SCALE GENOMIC DNA]</scope>
    <source>
        <strain evidence="9 10">L945</strain>
    </source>
</reference>
<feature type="transmembrane region" description="Helical" evidence="7">
    <location>
        <begin position="197"/>
        <end position="224"/>
    </location>
</feature>
<accession>A0ABZ1BZG3</accession>
<evidence type="ECO:0000256" key="4">
    <source>
        <dbReference type="ARBA" id="ARBA00022692"/>
    </source>
</evidence>
<dbReference type="Gene3D" id="1.10.3720.10">
    <property type="entry name" value="MetI-like"/>
    <property type="match status" value="1"/>
</dbReference>
<comment type="similarity">
    <text evidence="7">Belongs to the binding-protein-dependent transport system permease family.</text>
</comment>
<dbReference type="InterPro" id="IPR025966">
    <property type="entry name" value="OppC_N"/>
</dbReference>
<dbReference type="InterPro" id="IPR050366">
    <property type="entry name" value="BP-dependent_transpt_permease"/>
</dbReference>
<feature type="transmembrane region" description="Helical" evidence="7">
    <location>
        <begin position="83"/>
        <end position="110"/>
    </location>
</feature>
<dbReference type="CDD" id="cd06261">
    <property type="entry name" value="TM_PBP2"/>
    <property type="match status" value="1"/>
</dbReference>
<feature type="transmembrane region" description="Helical" evidence="7">
    <location>
        <begin position="253"/>
        <end position="275"/>
    </location>
</feature>
<keyword evidence="5 7" id="KW-1133">Transmembrane helix</keyword>
<dbReference type="Pfam" id="PF12911">
    <property type="entry name" value="OppC_N"/>
    <property type="match status" value="1"/>
</dbReference>
<keyword evidence="10" id="KW-1185">Reference proteome</keyword>
<dbReference type="InterPro" id="IPR000515">
    <property type="entry name" value="MetI-like"/>
</dbReference>
<gene>
    <name evidence="9" type="ORF">U7230_04150</name>
</gene>
<protein>
    <submittedName>
        <fullName evidence="9">ABC transporter permease</fullName>
    </submittedName>
</protein>
<evidence type="ECO:0000256" key="6">
    <source>
        <dbReference type="ARBA" id="ARBA00023136"/>
    </source>
</evidence>
<evidence type="ECO:0000256" key="2">
    <source>
        <dbReference type="ARBA" id="ARBA00022448"/>
    </source>
</evidence>
<evidence type="ECO:0000256" key="3">
    <source>
        <dbReference type="ARBA" id="ARBA00022475"/>
    </source>
</evidence>
<sequence length="292" mass="32019">MDTVRRYFRNPMATTGFVLLMAFLAVAILAPVLAPPRWPDQPFRIPRYGFSVEPKPPTAEHPFGLTEGQYDVFYGVIWGTRTAFLVGVGVVGAAVLIGLVVGTLAGYFGGRLDELLMRIADILQSVPYLMVTVIIVAIFGKGLDNVGVTLALLSWMPYARLVRGSVLQTKSMEFVEAARAIGLSPWRIMLRHVLPNSIFPVLVQASLDIGAVVGTVAALSFLGLGAEPGFADWGQLTAFSRNWILGRPGEPFAYWYTIVIPGMAIVLFVLAWNLIGDGLRDVMDPRLRREIR</sequence>
<keyword evidence="4 7" id="KW-0812">Transmembrane</keyword>
<evidence type="ECO:0000259" key="8">
    <source>
        <dbReference type="PROSITE" id="PS50928"/>
    </source>
</evidence>
<evidence type="ECO:0000256" key="7">
    <source>
        <dbReference type="RuleBase" id="RU363032"/>
    </source>
</evidence>
<dbReference type="PANTHER" id="PTHR43386">
    <property type="entry name" value="OLIGOPEPTIDE TRANSPORT SYSTEM PERMEASE PROTEIN APPC"/>
    <property type="match status" value="1"/>
</dbReference>
<comment type="subcellular location">
    <subcellularLocation>
        <location evidence="1 7">Cell membrane</location>
        <topology evidence="1 7">Multi-pass membrane protein</topology>
    </subcellularLocation>
</comment>
<dbReference type="InterPro" id="IPR035906">
    <property type="entry name" value="MetI-like_sf"/>
</dbReference>
<dbReference type="RefSeq" id="WP_324717477.1">
    <property type="nucleotide sequence ID" value="NZ_CP141615.1"/>
</dbReference>